<keyword evidence="3" id="KW-1185">Reference proteome</keyword>
<name>A0ABD1T976_9LAMI</name>
<dbReference type="AlphaFoldDB" id="A0ABD1T976"/>
<accession>A0ABD1T976</accession>
<evidence type="ECO:0000313" key="2">
    <source>
        <dbReference type="EMBL" id="KAL2509293.1"/>
    </source>
</evidence>
<sequence>MLQKQEVRAKLVEKIGEPKKRIEARSTPYTSIVIGVGVDDLIVLKEEGFTRKNKKPRTTYSKSPQNLPVGSDETSDISEVVDPSKLESGSYNNSVHIKKDMEGRPTEIDLPVLCMFPNHLQPAVVSVDSFWTEGWAKYSTKLPLKPS</sequence>
<reference evidence="3" key="1">
    <citation type="submission" date="2024-07" db="EMBL/GenBank/DDBJ databases">
        <title>Two chromosome-level genome assemblies of Korean endemic species Abeliophyllum distichum and Forsythia ovata (Oleaceae).</title>
        <authorList>
            <person name="Jang H."/>
        </authorList>
    </citation>
    <scope>NUCLEOTIDE SEQUENCE [LARGE SCALE GENOMIC DNA]</scope>
</reference>
<proteinExistence type="predicted"/>
<dbReference type="EMBL" id="JBFOLJ010000009">
    <property type="protein sequence ID" value="KAL2509293.1"/>
    <property type="molecule type" value="Genomic_DNA"/>
</dbReference>
<organism evidence="2 3">
    <name type="scientific">Forsythia ovata</name>
    <dbReference type="NCBI Taxonomy" id="205694"/>
    <lineage>
        <taxon>Eukaryota</taxon>
        <taxon>Viridiplantae</taxon>
        <taxon>Streptophyta</taxon>
        <taxon>Embryophyta</taxon>
        <taxon>Tracheophyta</taxon>
        <taxon>Spermatophyta</taxon>
        <taxon>Magnoliopsida</taxon>
        <taxon>eudicotyledons</taxon>
        <taxon>Gunneridae</taxon>
        <taxon>Pentapetalae</taxon>
        <taxon>asterids</taxon>
        <taxon>lamiids</taxon>
        <taxon>Lamiales</taxon>
        <taxon>Oleaceae</taxon>
        <taxon>Forsythieae</taxon>
        <taxon>Forsythia</taxon>
    </lineage>
</organism>
<gene>
    <name evidence="2" type="ORF">Fot_32940</name>
</gene>
<feature type="region of interest" description="Disordered" evidence="1">
    <location>
        <begin position="52"/>
        <end position="85"/>
    </location>
</feature>
<evidence type="ECO:0000256" key="1">
    <source>
        <dbReference type="SAM" id="MobiDB-lite"/>
    </source>
</evidence>
<dbReference type="Proteomes" id="UP001604277">
    <property type="component" value="Unassembled WGS sequence"/>
</dbReference>
<protein>
    <submittedName>
        <fullName evidence="2">Uncharacterized protein</fullName>
    </submittedName>
</protein>
<evidence type="ECO:0000313" key="3">
    <source>
        <dbReference type="Proteomes" id="UP001604277"/>
    </source>
</evidence>
<feature type="compositionally biased region" description="Polar residues" evidence="1">
    <location>
        <begin position="58"/>
        <end position="68"/>
    </location>
</feature>
<comment type="caution">
    <text evidence="2">The sequence shown here is derived from an EMBL/GenBank/DDBJ whole genome shotgun (WGS) entry which is preliminary data.</text>
</comment>